<gene>
    <name evidence="7" type="primary">ispG</name>
    <name evidence="10" type="ordered locus">Kole_0911</name>
</gene>
<evidence type="ECO:0000259" key="8">
    <source>
        <dbReference type="Pfam" id="PF04551"/>
    </source>
</evidence>
<dbReference type="PANTHER" id="PTHR30454">
    <property type="entry name" value="4-HYDROXY-3-METHYLBUT-2-EN-1-YL DIPHOSPHATE SYNTHASE"/>
    <property type="match status" value="1"/>
</dbReference>
<dbReference type="HAMAP" id="MF_00159">
    <property type="entry name" value="IspG"/>
    <property type="match status" value="1"/>
</dbReference>
<feature type="domain" description="IspG C-terminal" evidence="9">
    <location>
        <begin position="252"/>
        <end position="338"/>
    </location>
</feature>
<evidence type="ECO:0000256" key="1">
    <source>
        <dbReference type="ARBA" id="ARBA00022485"/>
    </source>
</evidence>
<comment type="function">
    <text evidence="7">Converts 2C-methyl-D-erythritol 2,4-cyclodiphosphate (ME-2,4cPP) into 1-hydroxy-2-methyl-2-(E)-butenyl 4-diphosphate.</text>
</comment>
<keyword evidence="6 7" id="KW-0414">Isoprene biosynthesis</keyword>
<dbReference type="Pfam" id="PF26540">
    <property type="entry name" value="GcpE_C"/>
    <property type="match status" value="1"/>
</dbReference>
<dbReference type="SUPFAM" id="SSF56014">
    <property type="entry name" value="Nitrite and sulphite reductase 4Fe-4S domain-like"/>
    <property type="match status" value="1"/>
</dbReference>
<name>C5CGP1_KOSOT</name>
<dbReference type="FunFam" id="3.20.20.20:FF:000001">
    <property type="entry name" value="4-hydroxy-3-methylbut-2-en-1-yl diphosphate synthase (flavodoxin)"/>
    <property type="match status" value="1"/>
</dbReference>
<organism evidence="10 11">
    <name type="scientific">Kosmotoga olearia (strain ATCC BAA-1733 / DSM 21960 / TBF 19.5.1)</name>
    <dbReference type="NCBI Taxonomy" id="521045"/>
    <lineage>
        <taxon>Bacteria</taxon>
        <taxon>Thermotogati</taxon>
        <taxon>Thermotogota</taxon>
        <taxon>Thermotogae</taxon>
        <taxon>Kosmotogales</taxon>
        <taxon>Kosmotogaceae</taxon>
        <taxon>Kosmotoga</taxon>
    </lineage>
</organism>
<dbReference type="InterPro" id="IPR058579">
    <property type="entry name" value="IspG_C"/>
</dbReference>
<dbReference type="GO" id="GO:0051539">
    <property type="term" value="F:4 iron, 4 sulfur cluster binding"/>
    <property type="evidence" value="ECO:0007669"/>
    <property type="project" value="UniProtKB-UniRule"/>
</dbReference>
<dbReference type="Gene3D" id="3.20.20.20">
    <property type="entry name" value="Dihydropteroate synthase-like"/>
    <property type="match status" value="1"/>
</dbReference>
<keyword evidence="4 7" id="KW-0408">Iron</keyword>
<evidence type="ECO:0000256" key="5">
    <source>
        <dbReference type="ARBA" id="ARBA00023014"/>
    </source>
</evidence>
<feature type="binding site" evidence="7">
    <location>
        <position position="256"/>
    </location>
    <ligand>
        <name>[4Fe-4S] cluster</name>
        <dbReference type="ChEBI" id="CHEBI:49883"/>
    </ligand>
</feature>
<dbReference type="PIRSF" id="PIRSF004640">
    <property type="entry name" value="IspG"/>
    <property type="match status" value="1"/>
</dbReference>
<comment type="catalytic activity">
    <reaction evidence="7">
        <text>(2E)-4-hydroxy-3-methylbut-2-enyl diphosphate + oxidized [flavodoxin] + H2O + 2 H(+) = 2-C-methyl-D-erythritol 2,4-cyclic diphosphate + reduced [flavodoxin]</text>
        <dbReference type="Rhea" id="RHEA:43604"/>
        <dbReference type="Rhea" id="RHEA-COMP:10622"/>
        <dbReference type="Rhea" id="RHEA-COMP:10623"/>
        <dbReference type="ChEBI" id="CHEBI:15377"/>
        <dbReference type="ChEBI" id="CHEBI:15378"/>
        <dbReference type="ChEBI" id="CHEBI:57618"/>
        <dbReference type="ChEBI" id="CHEBI:58210"/>
        <dbReference type="ChEBI" id="CHEBI:58483"/>
        <dbReference type="ChEBI" id="CHEBI:128753"/>
        <dbReference type="EC" id="1.17.7.3"/>
    </reaction>
</comment>
<evidence type="ECO:0000256" key="7">
    <source>
        <dbReference type="HAMAP-Rule" id="MF_00159"/>
    </source>
</evidence>
<dbReference type="OrthoDB" id="9803214at2"/>
<dbReference type="eggNOG" id="COG0821">
    <property type="taxonomic scope" value="Bacteria"/>
</dbReference>
<dbReference type="NCBIfam" id="TIGR00612">
    <property type="entry name" value="ispG_gcpE"/>
    <property type="match status" value="1"/>
</dbReference>
<dbReference type="GO" id="GO:0141197">
    <property type="term" value="F:4-hydroxy-3-methylbut-2-enyl-diphosphate synthase activity (flavodoxin)"/>
    <property type="evidence" value="ECO:0007669"/>
    <property type="project" value="UniProtKB-EC"/>
</dbReference>
<protein>
    <recommendedName>
        <fullName evidence="7">4-hydroxy-3-methylbut-2-en-1-yl diphosphate synthase (flavodoxin)</fullName>
        <ecNumber evidence="7">1.17.7.3</ecNumber>
    </recommendedName>
    <alternativeName>
        <fullName evidence="7">1-hydroxy-2-methyl-2-(E)-butenyl 4-diphosphate synthase</fullName>
    </alternativeName>
</protein>
<evidence type="ECO:0000259" key="9">
    <source>
        <dbReference type="Pfam" id="PF26540"/>
    </source>
</evidence>
<dbReference type="EMBL" id="CP001634">
    <property type="protein sequence ID" value="ACR79620.1"/>
    <property type="molecule type" value="Genomic_DNA"/>
</dbReference>
<reference evidence="10 11" key="1">
    <citation type="submission" date="2009-06" db="EMBL/GenBank/DDBJ databases">
        <title>Complete sequence of Thermotogales bacterium TBF 19.5.1.</title>
        <authorList>
            <consortium name="US DOE Joint Genome Institute"/>
            <person name="Lucas S."/>
            <person name="Copeland A."/>
            <person name="Lapidus A."/>
            <person name="Glavina del Rio T."/>
            <person name="Tice H."/>
            <person name="Bruce D."/>
            <person name="Goodwin L."/>
            <person name="Pitluck S."/>
            <person name="Chertkov O."/>
            <person name="Brettin T."/>
            <person name="Detter J.C."/>
            <person name="Han C."/>
            <person name="Schmutz J."/>
            <person name="Larimer F."/>
            <person name="Land M."/>
            <person name="Hauser L."/>
            <person name="Kyrpides N."/>
            <person name="Ovchinnikova G."/>
            <person name="Noll K."/>
        </authorList>
    </citation>
    <scope>NUCLEOTIDE SEQUENCE [LARGE SCALE GENOMIC DNA]</scope>
    <source>
        <strain evidence="11">ATCC BAA-1733 / DSM 21960 / TBF 19.5.1</strain>
    </source>
</reference>
<dbReference type="UniPathway" id="UPA00056">
    <property type="reaction ID" value="UER00096"/>
</dbReference>
<evidence type="ECO:0000313" key="11">
    <source>
        <dbReference type="Proteomes" id="UP000002382"/>
    </source>
</evidence>
<dbReference type="Pfam" id="PF04551">
    <property type="entry name" value="GcpE"/>
    <property type="match status" value="1"/>
</dbReference>
<feature type="domain" description="IspG TIM-barrel" evidence="8">
    <location>
        <begin position="3"/>
        <end position="238"/>
    </location>
</feature>
<dbReference type="PANTHER" id="PTHR30454:SF0">
    <property type="entry name" value="4-HYDROXY-3-METHYLBUT-2-EN-1-YL DIPHOSPHATE SYNTHASE (FERREDOXIN), CHLOROPLASTIC"/>
    <property type="match status" value="1"/>
</dbReference>
<dbReference type="Proteomes" id="UP000002382">
    <property type="component" value="Chromosome"/>
</dbReference>
<reference evidence="10 11" key="2">
    <citation type="journal article" date="2011" name="J. Bacteriol.">
        <title>Genome Sequence of Kosmotoga olearia Strain TBF 19.5.1, a Thermophilic Bacterium with a Wide Growth Temperature Range, Isolated from the Troll B Oil Platform in the North Sea.</title>
        <authorList>
            <person name="Swithers K.S."/>
            <person name="Dipippo J.L."/>
            <person name="Bruce D.C."/>
            <person name="Detter C."/>
            <person name="Tapia R."/>
            <person name="Han S."/>
            <person name="Goodwin L.A."/>
            <person name="Han J."/>
            <person name="Woyke T."/>
            <person name="Pitluck S."/>
            <person name="Pennacchio L."/>
            <person name="Nolan M."/>
            <person name="Mikhailova N."/>
            <person name="Land M.L."/>
            <person name="Nesbo C.L."/>
            <person name="Gogarten J.P."/>
            <person name="Noll K.M."/>
        </authorList>
    </citation>
    <scope>NUCLEOTIDE SEQUENCE [LARGE SCALE GENOMIC DNA]</scope>
    <source>
        <strain evidence="11">ATCC BAA-1733 / DSM 21960 / TBF 19.5.1</strain>
    </source>
</reference>
<dbReference type="GO" id="GO:0019288">
    <property type="term" value="P:isopentenyl diphosphate biosynthetic process, methylerythritol 4-phosphate pathway"/>
    <property type="evidence" value="ECO:0007669"/>
    <property type="project" value="UniProtKB-UniRule"/>
</dbReference>
<dbReference type="GO" id="GO:0005506">
    <property type="term" value="F:iron ion binding"/>
    <property type="evidence" value="ECO:0007669"/>
    <property type="project" value="InterPro"/>
</dbReference>
<feature type="binding site" evidence="7">
    <location>
        <position position="298"/>
    </location>
    <ligand>
        <name>[4Fe-4S] cluster</name>
        <dbReference type="ChEBI" id="CHEBI:49883"/>
    </ligand>
</feature>
<dbReference type="InterPro" id="IPR045854">
    <property type="entry name" value="NO2/SO3_Rdtase_4Fe4S_sf"/>
</dbReference>
<dbReference type="InterPro" id="IPR016425">
    <property type="entry name" value="IspG_bac"/>
</dbReference>
<keyword evidence="11" id="KW-1185">Reference proteome</keyword>
<dbReference type="SUPFAM" id="SSF51717">
    <property type="entry name" value="Dihydropteroate synthetase-like"/>
    <property type="match status" value="1"/>
</dbReference>
<keyword evidence="1 7" id="KW-0004">4Fe-4S</keyword>
<feature type="binding site" evidence="7">
    <location>
        <position position="291"/>
    </location>
    <ligand>
        <name>[4Fe-4S] cluster</name>
        <dbReference type="ChEBI" id="CHEBI:49883"/>
    </ligand>
</feature>
<dbReference type="GO" id="GO:0046429">
    <property type="term" value="F:4-hydroxy-3-methylbut-2-en-1-yl diphosphate synthase activity (ferredoxin)"/>
    <property type="evidence" value="ECO:0007669"/>
    <property type="project" value="UniProtKB-UniRule"/>
</dbReference>
<evidence type="ECO:0000256" key="4">
    <source>
        <dbReference type="ARBA" id="ARBA00023004"/>
    </source>
</evidence>
<dbReference type="HOGENOM" id="CLU_042258_0_0_0"/>
<feature type="binding site" evidence="7">
    <location>
        <position position="259"/>
    </location>
    <ligand>
        <name>[4Fe-4S] cluster</name>
        <dbReference type="ChEBI" id="CHEBI:49883"/>
    </ligand>
</feature>
<dbReference type="STRING" id="521045.Kole_0911"/>
<proteinExistence type="inferred from homology"/>
<dbReference type="NCBIfam" id="NF001540">
    <property type="entry name" value="PRK00366.1"/>
    <property type="match status" value="1"/>
</dbReference>
<dbReference type="InterPro" id="IPR004588">
    <property type="entry name" value="IspG_bac-typ"/>
</dbReference>
<dbReference type="AlphaFoldDB" id="C5CGP1"/>
<evidence type="ECO:0000313" key="10">
    <source>
        <dbReference type="EMBL" id="ACR79620.1"/>
    </source>
</evidence>
<dbReference type="InterPro" id="IPR011005">
    <property type="entry name" value="Dihydropteroate_synth-like_sf"/>
</dbReference>
<comment type="similarity">
    <text evidence="7">Belongs to the IspG family.</text>
</comment>
<comment type="pathway">
    <text evidence="7">Isoprenoid biosynthesis; isopentenyl diphosphate biosynthesis via DXP pathway; isopentenyl diphosphate from 1-deoxy-D-xylulose 5-phosphate: step 5/6.</text>
</comment>
<evidence type="ECO:0000256" key="3">
    <source>
        <dbReference type="ARBA" id="ARBA00023002"/>
    </source>
</evidence>
<keyword evidence="2 7" id="KW-0479">Metal-binding</keyword>
<accession>C5CGP1</accession>
<dbReference type="RefSeq" id="WP_015868282.1">
    <property type="nucleotide sequence ID" value="NC_012785.1"/>
</dbReference>
<evidence type="ECO:0000256" key="2">
    <source>
        <dbReference type="ARBA" id="ARBA00022723"/>
    </source>
</evidence>
<dbReference type="Gene3D" id="3.30.413.10">
    <property type="entry name" value="Sulfite Reductase Hemoprotein, domain 1"/>
    <property type="match status" value="1"/>
</dbReference>
<dbReference type="InterPro" id="IPR058578">
    <property type="entry name" value="IspG_TIM"/>
</dbReference>
<dbReference type="EC" id="1.17.7.3" evidence="7"/>
<sequence>MSRIIKIGNVEIGGNNPIVIQSMTNTKTADVNATISQIRALSSAGCGIVRVSVPDFESIKSLKEIVKNVKIPIVADIHFDYRLAIESIKAGASKIRINPGNIGADWKVREVVRVAKEYGVPIRVGANSGSIKKGYTHLQKAEALAESALEEVRILESMGFDRIVISAKSSSVMETIEANVYIHSKVDYPLHIGVTEAGVGESAIVKSSIGIGALLIKGIGDTIRVSMAGDPIKEVLIAKEILKSLGKLKGPQVIACPTCARTEIEVEVLAKEVTEWLEGIDEELTVAVMGCVVNGIGEGKHADIGVTGTKDQAVIFIKGKIVEQVEKGKLKERFFFHLENLLGRKKT</sequence>
<dbReference type="GO" id="GO:0016114">
    <property type="term" value="P:terpenoid biosynthetic process"/>
    <property type="evidence" value="ECO:0007669"/>
    <property type="project" value="InterPro"/>
</dbReference>
<keyword evidence="5 7" id="KW-0411">Iron-sulfur</keyword>
<dbReference type="KEGG" id="kol:Kole_0911"/>
<comment type="cofactor">
    <cofactor evidence="7">
        <name>[4Fe-4S] cluster</name>
        <dbReference type="ChEBI" id="CHEBI:49883"/>
    </cofactor>
    <text evidence="7">Binds 1 [4Fe-4S] cluster.</text>
</comment>
<evidence type="ECO:0000256" key="6">
    <source>
        <dbReference type="ARBA" id="ARBA00023229"/>
    </source>
</evidence>
<keyword evidence="3 7" id="KW-0560">Oxidoreductase</keyword>